<dbReference type="EMBL" id="GBRH01172930">
    <property type="protein sequence ID" value="JAE24966.1"/>
    <property type="molecule type" value="Transcribed_RNA"/>
</dbReference>
<feature type="transmembrane region" description="Helical" evidence="1">
    <location>
        <begin position="15"/>
        <end position="38"/>
    </location>
</feature>
<proteinExistence type="predicted"/>
<accession>A0A0A9GQY8</accession>
<dbReference type="AlphaFoldDB" id="A0A0A9GQY8"/>
<name>A0A0A9GQY8_ARUDO</name>
<protein>
    <submittedName>
        <fullName evidence="2">Uncharacterized protein</fullName>
    </submittedName>
</protein>
<reference evidence="2" key="1">
    <citation type="submission" date="2014-09" db="EMBL/GenBank/DDBJ databases">
        <authorList>
            <person name="Magalhaes I.L.F."/>
            <person name="Oliveira U."/>
            <person name="Santos F.R."/>
            <person name="Vidigal T.H.D.A."/>
            <person name="Brescovit A.D."/>
            <person name="Santos A.J."/>
        </authorList>
    </citation>
    <scope>NUCLEOTIDE SEQUENCE</scope>
    <source>
        <tissue evidence="2">Shoot tissue taken approximately 20 cm above the soil surface</tissue>
    </source>
</reference>
<keyword evidence="1" id="KW-0812">Transmembrane</keyword>
<keyword evidence="1" id="KW-0472">Membrane</keyword>
<evidence type="ECO:0000256" key="1">
    <source>
        <dbReference type="SAM" id="Phobius"/>
    </source>
</evidence>
<sequence length="39" mass="4065">MGWVGTFLSLDSVDLFAASVLGFACCGFGSVMFLCSLLV</sequence>
<reference evidence="2" key="2">
    <citation type="journal article" date="2015" name="Data Brief">
        <title>Shoot transcriptome of the giant reed, Arundo donax.</title>
        <authorList>
            <person name="Barrero R.A."/>
            <person name="Guerrero F.D."/>
            <person name="Moolhuijzen P."/>
            <person name="Goolsby J.A."/>
            <person name="Tidwell J."/>
            <person name="Bellgard S.E."/>
            <person name="Bellgard M.I."/>
        </authorList>
    </citation>
    <scope>NUCLEOTIDE SEQUENCE</scope>
    <source>
        <tissue evidence="2">Shoot tissue taken approximately 20 cm above the soil surface</tissue>
    </source>
</reference>
<keyword evidence="1" id="KW-1133">Transmembrane helix</keyword>
<organism evidence="2">
    <name type="scientific">Arundo donax</name>
    <name type="common">Giant reed</name>
    <name type="synonym">Donax arundinaceus</name>
    <dbReference type="NCBI Taxonomy" id="35708"/>
    <lineage>
        <taxon>Eukaryota</taxon>
        <taxon>Viridiplantae</taxon>
        <taxon>Streptophyta</taxon>
        <taxon>Embryophyta</taxon>
        <taxon>Tracheophyta</taxon>
        <taxon>Spermatophyta</taxon>
        <taxon>Magnoliopsida</taxon>
        <taxon>Liliopsida</taxon>
        <taxon>Poales</taxon>
        <taxon>Poaceae</taxon>
        <taxon>PACMAD clade</taxon>
        <taxon>Arundinoideae</taxon>
        <taxon>Arundineae</taxon>
        <taxon>Arundo</taxon>
    </lineage>
</organism>
<evidence type="ECO:0000313" key="2">
    <source>
        <dbReference type="EMBL" id="JAE24966.1"/>
    </source>
</evidence>